<evidence type="ECO:0000313" key="2">
    <source>
        <dbReference type="Proteomes" id="UP001139193"/>
    </source>
</evidence>
<organism evidence="1 2">
    <name type="scientific">Hymenobacter cyanobacteriorum</name>
    <dbReference type="NCBI Taxonomy" id="2926463"/>
    <lineage>
        <taxon>Bacteria</taxon>
        <taxon>Pseudomonadati</taxon>
        <taxon>Bacteroidota</taxon>
        <taxon>Cytophagia</taxon>
        <taxon>Cytophagales</taxon>
        <taxon>Hymenobacteraceae</taxon>
        <taxon>Hymenobacter</taxon>
    </lineage>
</organism>
<accession>A0A9X1VGS5</accession>
<protein>
    <submittedName>
        <fullName evidence="1">Uncharacterized protein</fullName>
    </submittedName>
</protein>
<dbReference type="Proteomes" id="UP001139193">
    <property type="component" value="Unassembled WGS sequence"/>
</dbReference>
<reference evidence="1" key="1">
    <citation type="submission" date="2022-03" db="EMBL/GenBank/DDBJ databases">
        <title>Bacterial whole genome sequence for Hymenobacter sp. DH14.</title>
        <authorList>
            <person name="Le V."/>
        </authorList>
    </citation>
    <scope>NUCLEOTIDE SEQUENCE</scope>
    <source>
        <strain evidence="1">DH14</strain>
    </source>
</reference>
<evidence type="ECO:0000313" key="1">
    <source>
        <dbReference type="EMBL" id="MCI1187863.1"/>
    </source>
</evidence>
<dbReference type="AlphaFoldDB" id="A0A9X1VGS5"/>
<comment type="caution">
    <text evidence="1">The sequence shown here is derived from an EMBL/GenBank/DDBJ whole genome shotgun (WGS) entry which is preliminary data.</text>
</comment>
<gene>
    <name evidence="1" type="ORF">MON38_10565</name>
</gene>
<dbReference type="EMBL" id="JALBGC010000003">
    <property type="protein sequence ID" value="MCI1187863.1"/>
    <property type="molecule type" value="Genomic_DNA"/>
</dbReference>
<name>A0A9X1VGS5_9BACT</name>
<proteinExistence type="predicted"/>
<dbReference type="RefSeq" id="WP_241936136.1">
    <property type="nucleotide sequence ID" value="NZ_JALBGC010000003.1"/>
</dbReference>
<sequence length="281" mass="31437">MLAYREEERIAAAEKAGARKRAYREERTIYYEGFNGYFAWIIARIPLFKRHDAFDIHLHGYGIPLKLYEVAAYLEELTGERFEAIFGFKAARQDYQYLDDLITLGLQRLGTEVNDVGIDWNNVSRAQSWLAEQIANFKTAHAAAPFMAADASQKAPFALQPNTSSYWPWAPLFGNRISSDRFYQFLEECGLLNSDGSLTPLGKGDELGKARRAPWVGTLQALIAAKILDPNVAAICRALAAPSGRLQVTLAENTLLNPSDKASTYQQVAEGKLRELGLLRN</sequence>
<keyword evidence="2" id="KW-1185">Reference proteome</keyword>